<evidence type="ECO:0000256" key="1">
    <source>
        <dbReference type="ARBA" id="ARBA00022729"/>
    </source>
</evidence>
<dbReference type="Proteomes" id="UP000697710">
    <property type="component" value="Unassembled WGS sequence"/>
</dbReference>
<gene>
    <name evidence="6" type="ORF">KC729_14715</name>
</gene>
<dbReference type="InterPro" id="IPR013519">
    <property type="entry name" value="Int_alpha_beta-p"/>
</dbReference>
<evidence type="ECO:0000256" key="2">
    <source>
        <dbReference type="ARBA" id="ARBA00022737"/>
    </source>
</evidence>
<evidence type="ECO:0000259" key="5">
    <source>
        <dbReference type="Pfam" id="PF13860"/>
    </source>
</evidence>
<dbReference type="NCBIfam" id="TIGR04183">
    <property type="entry name" value="Por_Secre_tail"/>
    <property type="match status" value="1"/>
</dbReference>
<keyword evidence="4" id="KW-0812">Transmembrane</keyword>
<dbReference type="PANTHER" id="PTHR23220:SF133">
    <property type="entry name" value="INTEGRIN ALPHA-PS2"/>
    <property type="match status" value="1"/>
</dbReference>
<evidence type="ECO:0000256" key="3">
    <source>
        <dbReference type="ARBA" id="ARBA00023180"/>
    </source>
</evidence>
<dbReference type="GO" id="GO:0098609">
    <property type="term" value="P:cell-cell adhesion"/>
    <property type="evidence" value="ECO:0007669"/>
    <property type="project" value="TreeGrafter"/>
</dbReference>
<dbReference type="InterPro" id="IPR013517">
    <property type="entry name" value="FG-GAP"/>
</dbReference>
<name>A0A956M0F2_UNCEI</name>
<dbReference type="PANTHER" id="PTHR23220">
    <property type="entry name" value="INTEGRIN ALPHA"/>
    <property type="match status" value="1"/>
</dbReference>
<keyword evidence="4" id="KW-1133">Transmembrane helix</keyword>
<sequence length="1162" mass="117993">MRPSHSPGATLPFGAIRGIAVVATGIVAVRIVATRIVAVAVVAIAVVATRPPAVHAAFPTTPMTVIDGTQDGAELGWSVATAGDVNGDGYSDVIAGEIHYSGANGTNSGRAKLFLGGPGGPDAVADWSVEGSAGSQFGYCVAPAGDVNGDGYADVLVGAPYLSNGSAAEGRAYLFLGGSGGLSVSPAWTFESNQADANCGYSVGTAGDVNGDGYDDVIVGAKGYTNTQSHQGRVYVFHGGAGGLGGSPAQTLNGIAADDAFGFSVSTAGDVNADGYADILIGAPYQNVLFGPPNGGAVWCFHGSASGVDSGLDWIYQGSQENEYLGSSVALAGDANGDGYSDILIGAVGWDGAQNDAGRVLFFRGGVGGLESSPLRTYQGTQLAEALGNSVAPCGDVNGDGYADIVLGEPNRDIDQPDEGAVLAYYGSVLGPPSTAFALIHPSVANSGLGFSVQTAGDVDGDGFSDLIAGAPFFDNGHFNRGRILIYRGGADLYMLASGFEAQANSAGARLGTSVAYVDANGDGYSDLLVGAPQYDGTGTWLGRSYCWYGGPDGASTGSPWIVAGVDDGLQLGSAICSAGDTDGDGYEDVLVSGPGFNHGISNQGIVYLYRGSAAGLAATPSWSAAGGEAVAGYGTDVASAGDVNGDGFGDVVVGMPLHDSPRDADAGGVVLYFGSPTGLTTTGKIVFEADQATAHAGFSVASCDVNGDGYSDVLCGAPDYDDGQTGEGVVFVYYGNPVGVSTTPSQILQRNIGGAGFGYSVSSAGDVNADGYGDVIVGAPYVSPGGSASVYLGSPGGLGATPVFTYNASASVGGQFGDAVASCGDVNRDGYGDVVVGAPSYSGSQGRIFVFLGTATGVEFAYRFANEGSAAGDSYGTALAGAGDMDGDGFPDLAVGSPLFTNGQALEGLVSLYYGNRYPSGFDIAGIDVVPFQVRRDGSAPIALLGMSESSTGLQFGAYLRSPLGRADVRLDWDMEPLGSPGWVDLRTAPQWYDSGPTGGAGIGSRIHFQGVIEGLQAGELYHWRMRTRTRSPFFPHSPWISIPGNAATEGDLRMHGAPADAPEITQLEDGLRIESIRPNPSPHGASIRFRMPTAGAIGLDVHDVAGRRVASLGEKTLEAGMHTVDWDGRDGEGRPLSSGVYFLRLRMGEEETRARIVISR</sequence>
<dbReference type="AlphaFoldDB" id="A0A956M0F2"/>
<organism evidence="6 7">
    <name type="scientific">Eiseniibacteriota bacterium</name>
    <dbReference type="NCBI Taxonomy" id="2212470"/>
    <lineage>
        <taxon>Bacteria</taxon>
        <taxon>Candidatus Eiseniibacteriota</taxon>
    </lineage>
</organism>
<evidence type="ECO:0000313" key="6">
    <source>
        <dbReference type="EMBL" id="MCA9728941.1"/>
    </source>
</evidence>
<feature type="domain" description="FlgD/Vpr Ig-like" evidence="5">
    <location>
        <begin position="1096"/>
        <end position="1145"/>
    </location>
</feature>
<dbReference type="PROSITE" id="PS51470">
    <property type="entry name" value="FG_GAP"/>
    <property type="match status" value="14"/>
</dbReference>
<evidence type="ECO:0000256" key="4">
    <source>
        <dbReference type="SAM" id="Phobius"/>
    </source>
</evidence>
<dbReference type="GO" id="GO:0005178">
    <property type="term" value="F:integrin binding"/>
    <property type="evidence" value="ECO:0007669"/>
    <property type="project" value="TreeGrafter"/>
</dbReference>
<keyword evidence="1" id="KW-0732">Signal</keyword>
<dbReference type="InterPro" id="IPR025965">
    <property type="entry name" value="FlgD/Vpr_Ig-like"/>
</dbReference>
<dbReference type="Pfam" id="PF01839">
    <property type="entry name" value="FG-GAP"/>
    <property type="match status" value="13"/>
</dbReference>
<dbReference type="EMBL" id="JAGQHR010000522">
    <property type="protein sequence ID" value="MCA9728941.1"/>
    <property type="molecule type" value="Genomic_DNA"/>
</dbReference>
<dbReference type="GO" id="GO:0009897">
    <property type="term" value="C:external side of plasma membrane"/>
    <property type="evidence" value="ECO:0007669"/>
    <property type="project" value="TreeGrafter"/>
</dbReference>
<proteinExistence type="predicted"/>
<reference evidence="6" key="1">
    <citation type="submission" date="2020-04" db="EMBL/GenBank/DDBJ databases">
        <authorList>
            <person name="Zhang T."/>
        </authorList>
    </citation>
    <scope>NUCLEOTIDE SEQUENCE</scope>
    <source>
        <strain evidence="6">HKST-UBA01</strain>
    </source>
</reference>
<dbReference type="Gene3D" id="2.130.10.130">
    <property type="entry name" value="Integrin alpha, N-terminal"/>
    <property type="match status" value="7"/>
</dbReference>
<dbReference type="SUPFAM" id="SSF69318">
    <property type="entry name" value="Integrin alpha N-terminal domain"/>
    <property type="match status" value="6"/>
</dbReference>
<dbReference type="Gene3D" id="2.60.40.4070">
    <property type="match status" value="1"/>
</dbReference>
<dbReference type="GO" id="GO:0008305">
    <property type="term" value="C:integrin complex"/>
    <property type="evidence" value="ECO:0007669"/>
    <property type="project" value="InterPro"/>
</dbReference>
<dbReference type="GO" id="GO:0033627">
    <property type="term" value="P:cell adhesion mediated by integrin"/>
    <property type="evidence" value="ECO:0007669"/>
    <property type="project" value="TreeGrafter"/>
</dbReference>
<dbReference type="InterPro" id="IPR026444">
    <property type="entry name" value="Secre_tail"/>
</dbReference>
<keyword evidence="3" id="KW-0325">Glycoprotein</keyword>
<evidence type="ECO:0000313" key="7">
    <source>
        <dbReference type="Proteomes" id="UP000697710"/>
    </source>
</evidence>
<accession>A0A956M0F2</accession>
<reference evidence="6" key="2">
    <citation type="journal article" date="2021" name="Microbiome">
        <title>Successional dynamics and alternative stable states in a saline activated sludge microbial community over 9 years.</title>
        <authorList>
            <person name="Wang Y."/>
            <person name="Ye J."/>
            <person name="Ju F."/>
            <person name="Liu L."/>
            <person name="Boyd J.A."/>
            <person name="Deng Y."/>
            <person name="Parks D.H."/>
            <person name="Jiang X."/>
            <person name="Yin X."/>
            <person name="Woodcroft B.J."/>
            <person name="Tyson G.W."/>
            <person name="Hugenholtz P."/>
            <person name="Polz M.F."/>
            <person name="Zhang T."/>
        </authorList>
    </citation>
    <scope>NUCLEOTIDE SEQUENCE</scope>
    <source>
        <strain evidence="6">HKST-UBA01</strain>
    </source>
</reference>
<dbReference type="InterPro" id="IPR000413">
    <property type="entry name" value="Integrin_alpha"/>
</dbReference>
<dbReference type="SMART" id="SM00191">
    <property type="entry name" value="Int_alpha"/>
    <property type="match status" value="14"/>
</dbReference>
<dbReference type="PRINTS" id="PR01185">
    <property type="entry name" value="INTEGRINA"/>
</dbReference>
<keyword evidence="2" id="KW-0677">Repeat</keyword>
<dbReference type="GO" id="GO:0007160">
    <property type="term" value="P:cell-matrix adhesion"/>
    <property type="evidence" value="ECO:0007669"/>
    <property type="project" value="TreeGrafter"/>
</dbReference>
<feature type="transmembrane region" description="Helical" evidence="4">
    <location>
        <begin position="21"/>
        <end position="48"/>
    </location>
</feature>
<keyword evidence="4" id="KW-0472">Membrane</keyword>
<protein>
    <submittedName>
        <fullName evidence="6">FG-GAP repeat protein</fullName>
    </submittedName>
</protein>
<dbReference type="Pfam" id="PF13860">
    <property type="entry name" value="FlgD_ig"/>
    <property type="match status" value="1"/>
</dbReference>
<comment type="caution">
    <text evidence="6">The sequence shown here is derived from an EMBL/GenBank/DDBJ whole genome shotgun (WGS) entry which is preliminary data.</text>
</comment>
<dbReference type="InterPro" id="IPR028994">
    <property type="entry name" value="Integrin_alpha_N"/>
</dbReference>
<dbReference type="GO" id="GO:0007229">
    <property type="term" value="P:integrin-mediated signaling pathway"/>
    <property type="evidence" value="ECO:0007669"/>
    <property type="project" value="TreeGrafter"/>
</dbReference>